<proteinExistence type="inferred from homology"/>
<evidence type="ECO:0000256" key="6">
    <source>
        <dbReference type="ARBA" id="ARBA00023225"/>
    </source>
</evidence>
<evidence type="ECO:0000256" key="2">
    <source>
        <dbReference type="ARBA" id="ARBA00006602"/>
    </source>
</evidence>
<evidence type="ECO:0000256" key="5">
    <source>
        <dbReference type="ARBA" id="ARBA00022927"/>
    </source>
</evidence>
<comment type="function">
    <text evidence="1">Needed for flagellar regrowth and assembly.</text>
</comment>
<dbReference type="InterPro" id="IPR018035">
    <property type="entry name" value="Flagellar_FliH/T3SS_HrpE"/>
</dbReference>
<dbReference type="AlphaFoldDB" id="A0A099JMZ5"/>
<reference evidence="9 11" key="2">
    <citation type="submission" date="2020-08" db="EMBL/GenBank/DDBJ databases">
        <title>Sequencing the genomes of 1000 actinobacteria strains.</title>
        <authorList>
            <person name="Klenk H.-P."/>
        </authorList>
    </citation>
    <scope>NUCLEOTIDE SEQUENCE [LARGE SCALE GENOMIC DNA]</scope>
    <source>
        <strain evidence="9 11">DSM 21065</strain>
    </source>
</reference>
<protein>
    <submittedName>
        <fullName evidence="9">Flagellar assembly protein FliH</fullName>
    </submittedName>
</protein>
<keyword evidence="5" id="KW-0653">Protein transport</keyword>
<dbReference type="Pfam" id="PF02108">
    <property type="entry name" value="FliH"/>
    <property type="match status" value="1"/>
</dbReference>
<evidence type="ECO:0000256" key="1">
    <source>
        <dbReference type="ARBA" id="ARBA00003041"/>
    </source>
</evidence>
<evidence type="ECO:0000256" key="3">
    <source>
        <dbReference type="ARBA" id="ARBA00022448"/>
    </source>
</evidence>
<name>A0A099JMZ5_9MICO</name>
<keyword evidence="9" id="KW-0969">Cilium</keyword>
<evidence type="ECO:0000313" key="9">
    <source>
        <dbReference type="EMBL" id="MBB5640817.1"/>
    </source>
</evidence>
<evidence type="ECO:0000313" key="8">
    <source>
        <dbReference type="EMBL" id="KGJ79495.1"/>
    </source>
</evidence>
<dbReference type="Proteomes" id="UP000561726">
    <property type="component" value="Unassembled WGS sequence"/>
</dbReference>
<dbReference type="EMBL" id="JPXF01000013">
    <property type="protein sequence ID" value="KGJ79495.1"/>
    <property type="molecule type" value="Genomic_DNA"/>
</dbReference>
<dbReference type="EMBL" id="JACHBQ010000001">
    <property type="protein sequence ID" value="MBB5640817.1"/>
    <property type="molecule type" value="Genomic_DNA"/>
</dbReference>
<dbReference type="InterPro" id="IPR051472">
    <property type="entry name" value="T3SS_Stator/FliH"/>
</dbReference>
<keyword evidence="10" id="KW-1185">Reference proteome</keyword>
<gene>
    <name evidence="9" type="ORF">BJ997_001365</name>
    <name evidence="8" type="ORF">GY21_04835</name>
</gene>
<evidence type="ECO:0000313" key="10">
    <source>
        <dbReference type="Proteomes" id="UP000029864"/>
    </source>
</evidence>
<sequence length="202" mass="21031">MSTDAGFSSVAYPRLRVVADTRVDERDRAAGHAAGYAAGLRAASITAAALAVEQAAEHAAVLRHTEAKSDRAVRLLAAAAEALDNSTVPVLREAEGTLVRTALDLAEAVLGAELSQGEISARRALERALGQGEHLETHTVHMHPDDLAVLGLSTQNIPGVLFVSDASLSRGDAVTRFADGFLDARIGTAFTRVKNAMLGGLA</sequence>
<comment type="similarity">
    <text evidence="2">Belongs to the FliH family.</text>
</comment>
<dbReference type="STRING" id="1001240.GY21_04835"/>
<organism evidence="8 10">
    <name type="scientific">Cryobacterium roopkundense</name>
    <dbReference type="NCBI Taxonomy" id="1001240"/>
    <lineage>
        <taxon>Bacteria</taxon>
        <taxon>Bacillati</taxon>
        <taxon>Actinomycetota</taxon>
        <taxon>Actinomycetes</taxon>
        <taxon>Micrococcales</taxon>
        <taxon>Microbacteriaceae</taxon>
        <taxon>Cryobacterium</taxon>
    </lineage>
</organism>
<feature type="domain" description="Flagellar assembly protein FliH/Type III secretion system HrpE" evidence="7">
    <location>
        <begin position="74"/>
        <end position="192"/>
    </location>
</feature>
<evidence type="ECO:0000313" key="11">
    <source>
        <dbReference type="Proteomes" id="UP000561726"/>
    </source>
</evidence>
<keyword evidence="6" id="KW-1006">Bacterial flagellum protein export</keyword>
<keyword evidence="3" id="KW-0813">Transport</keyword>
<keyword evidence="9" id="KW-0966">Cell projection</keyword>
<reference evidence="8 10" key="1">
    <citation type="submission" date="2014-08" db="EMBL/GenBank/DDBJ databases">
        <authorList>
            <person name="Sisinthy S."/>
        </authorList>
    </citation>
    <scope>NUCLEOTIDE SEQUENCE [LARGE SCALE GENOMIC DNA]</scope>
    <source>
        <strain evidence="8 10">RuG17</strain>
    </source>
</reference>
<keyword evidence="4" id="KW-1005">Bacterial flagellum biogenesis</keyword>
<dbReference type="eggNOG" id="COG1317">
    <property type="taxonomic scope" value="Bacteria"/>
</dbReference>
<keyword evidence="9" id="KW-0282">Flagellum</keyword>
<dbReference type="PANTHER" id="PTHR34982:SF1">
    <property type="entry name" value="FLAGELLAR ASSEMBLY PROTEIN FLIH"/>
    <property type="match status" value="1"/>
</dbReference>
<dbReference type="RefSeq" id="WP_035835541.1">
    <property type="nucleotide sequence ID" value="NZ_JACHBQ010000001.1"/>
</dbReference>
<dbReference type="PANTHER" id="PTHR34982">
    <property type="entry name" value="YOP PROTEINS TRANSLOCATION PROTEIN L"/>
    <property type="match status" value="1"/>
</dbReference>
<comment type="caution">
    <text evidence="8">The sequence shown here is derived from an EMBL/GenBank/DDBJ whole genome shotgun (WGS) entry which is preliminary data.</text>
</comment>
<evidence type="ECO:0000259" key="7">
    <source>
        <dbReference type="Pfam" id="PF02108"/>
    </source>
</evidence>
<dbReference type="GO" id="GO:0005829">
    <property type="term" value="C:cytosol"/>
    <property type="evidence" value="ECO:0007669"/>
    <property type="project" value="TreeGrafter"/>
</dbReference>
<dbReference type="Proteomes" id="UP000029864">
    <property type="component" value="Unassembled WGS sequence"/>
</dbReference>
<accession>A0A099JMZ5</accession>
<dbReference type="GO" id="GO:0044781">
    <property type="term" value="P:bacterial-type flagellum organization"/>
    <property type="evidence" value="ECO:0007669"/>
    <property type="project" value="UniProtKB-KW"/>
</dbReference>
<evidence type="ECO:0000256" key="4">
    <source>
        <dbReference type="ARBA" id="ARBA00022795"/>
    </source>
</evidence>
<dbReference type="GO" id="GO:0015031">
    <property type="term" value="P:protein transport"/>
    <property type="evidence" value="ECO:0007669"/>
    <property type="project" value="UniProtKB-KW"/>
</dbReference>
<dbReference type="OrthoDB" id="5114026at2"/>